<reference evidence="7 9" key="2">
    <citation type="submission" date="2018-07" db="EMBL/GenBank/DDBJ databases">
        <title>Draft Genome Assemblies for Five Robust Yarrowia lipolytica Strains Exhibiting High Lipid Production and Pentose Sugar Utilization and Sugar Alcohol Secretion from Undetoxified Lignocellulosic Biomass Hydrolysates.</title>
        <authorList>
            <consortium name="DOE Joint Genome Institute"/>
            <person name="Walker C."/>
            <person name="Ryu S."/>
            <person name="Na H."/>
            <person name="Zane M."/>
            <person name="LaButti K."/>
            <person name="Lipzen A."/>
            <person name="Haridas S."/>
            <person name="Barry K."/>
            <person name="Grigoriev I.V."/>
            <person name="Quarterman J."/>
            <person name="Slininger P."/>
            <person name="Dien B."/>
            <person name="Trinh C.T."/>
        </authorList>
    </citation>
    <scope>NUCLEOTIDE SEQUENCE [LARGE SCALE GENOMIC DNA]</scope>
    <source>
        <strain evidence="7 9">YB392</strain>
    </source>
</reference>
<dbReference type="InterPro" id="IPR001680">
    <property type="entry name" value="WD40_rpt"/>
</dbReference>
<feature type="coiled-coil region" evidence="3">
    <location>
        <begin position="29"/>
        <end position="72"/>
    </location>
</feature>
<feature type="repeat" description="WD" evidence="2">
    <location>
        <begin position="256"/>
        <end position="288"/>
    </location>
</feature>
<dbReference type="Gene3D" id="2.130.10.10">
    <property type="entry name" value="YVTN repeat-like/Quinoprotein amine dehydrogenase"/>
    <property type="match status" value="2"/>
</dbReference>
<dbReference type="Proteomes" id="UP000256601">
    <property type="component" value="Unassembled WGS sequence"/>
</dbReference>
<proteinExistence type="predicted"/>
<dbReference type="SMART" id="SM00320">
    <property type="entry name" value="WD40"/>
    <property type="match status" value="6"/>
</dbReference>
<evidence type="ECO:0000313" key="7">
    <source>
        <dbReference type="EMBL" id="RDW24094.1"/>
    </source>
</evidence>
<dbReference type="eggNOG" id="KOG0642">
    <property type="taxonomic scope" value="Eukaryota"/>
</dbReference>
<dbReference type="InterPro" id="IPR036322">
    <property type="entry name" value="WD40_repeat_dom_sf"/>
</dbReference>
<evidence type="ECO:0000313" key="9">
    <source>
        <dbReference type="Proteomes" id="UP000256601"/>
    </source>
</evidence>
<name>A0A1D8NKS7_YARLL</name>
<dbReference type="InterPro" id="IPR051488">
    <property type="entry name" value="WD_repeat_striatin"/>
</dbReference>
<protein>
    <submittedName>
        <fullName evidence="7">WD40-repeat-containing domain protein</fullName>
    </submittedName>
</protein>
<dbReference type="Pfam" id="PF00400">
    <property type="entry name" value="WD40"/>
    <property type="match status" value="2"/>
</dbReference>
<dbReference type="EMBL" id="KZ859050">
    <property type="protein sequence ID" value="RDW24094.1"/>
    <property type="molecule type" value="Genomic_DNA"/>
</dbReference>
<keyword evidence="1 3" id="KW-0175">Coiled coil</keyword>
<dbReference type="VEuPathDB" id="FungiDB:YALI1_E37484g"/>
<dbReference type="SUPFAM" id="SSF50978">
    <property type="entry name" value="WD40 repeat-like"/>
    <property type="match status" value="1"/>
</dbReference>
<accession>A0A1D8NKS7</accession>
<gene>
    <name evidence="7" type="ORF">B0I71DRAFT_160566</name>
    <name evidence="6" type="ORF">YALI1_E37484g</name>
</gene>
<dbReference type="InterPro" id="IPR013258">
    <property type="entry name" value="Striatin_N"/>
</dbReference>
<dbReference type="AlphaFoldDB" id="A0A1D8NKS7"/>
<dbReference type="VEuPathDB" id="FungiDB:YALI0_E31713g"/>
<evidence type="ECO:0000256" key="3">
    <source>
        <dbReference type="SAM" id="Coils"/>
    </source>
</evidence>
<feature type="region of interest" description="Disordered" evidence="4">
    <location>
        <begin position="127"/>
        <end position="204"/>
    </location>
</feature>
<feature type="repeat" description="WD" evidence="2">
    <location>
        <begin position="298"/>
        <end position="339"/>
    </location>
</feature>
<feature type="compositionally biased region" description="Basic and acidic residues" evidence="4">
    <location>
        <begin position="127"/>
        <end position="141"/>
    </location>
</feature>
<dbReference type="InterPro" id="IPR018391">
    <property type="entry name" value="PQQ_b-propeller_rpt"/>
</dbReference>
<dbReference type="SMART" id="SM00564">
    <property type="entry name" value="PQQ"/>
    <property type="match status" value="2"/>
</dbReference>
<sequence>MASSTPPMGEYTLPGVMKYLQREWQRNEKDRIQWELERAEMKARIARLEGENKSLKAHNSSQEKEIKMLMEALKSEDAKVPKLPPLDTSPLVEGQQYLSKCLEEVSYLLHPDVVDVDVDAKDREAAAREAVRDTRDIREVPRVPVQEQPQQLTQPTTHSQPQTQPTTHSQSQPQTQPTTQTQAQSVQAQAVSQAQNGDASATSSWKLQHELTGNNALNMSSFESSTALLTASEDGLIKRWSLEKAKKHESKSHSTYTGHVGTVTSVVASESSGMFYSAGVDKKVRFWQSDLVTELFHINAHKEGIVALDVSEDNFVLVSSSTDGTTKIWSIKTNDMLHSIEGPKRATQDENSDLSEDTFANKPVSASSVLLYKDGTKLVVGYENAHIYLIDVGSGLVTHKIEDAYNSEDNGVTCLAMVGGAHASTQELTLLAGFRDGVIRAFDLAGRLVWQVDAHKGAVSSISVDPASGEMFASVGASLGVKIWTVGATEPVEQIACNSPATASSVTWTAGKEGSIWKGHIATCASDGVARVYSCLR</sequence>
<evidence type="ECO:0000256" key="1">
    <source>
        <dbReference type="ARBA" id="ARBA00023054"/>
    </source>
</evidence>
<dbReference type="PROSITE" id="PS50294">
    <property type="entry name" value="WD_REPEATS_REGION"/>
    <property type="match status" value="2"/>
</dbReference>
<dbReference type="Pfam" id="PF08232">
    <property type="entry name" value="Striatin"/>
    <property type="match status" value="1"/>
</dbReference>
<reference evidence="6 8" key="1">
    <citation type="journal article" date="2016" name="PLoS ONE">
        <title>Sequence Assembly of Yarrowia lipolytica Strain W29/CLIB89 Shows Transposable Element Diversity.</title>
        <authorList>
            <person name="Magnan C."/>
            <person name="Yu J."/>
            <person name="Chang I."/>
            <person name="Jahn E."/>
            <person name="Kanomata Y."/>
            <person name="Wu J."/>
            <person name="Zeller M."/>
            <person name="Oakes M."/>
            <person name="Baldi P."/>
            <person name="Sandmeyer S."/>
        </authorList>
    </citation>
    <scope>NUCLEOTIDE SEQUENCE [LARGE SCALE GENOMIC DNA]</scope>
    <source>
        <strain evidence="6">CLIB89</strain>
        <strain evidence="8">CLIB89(W29)</strain>
    </source>
</reference>
<dbReference type="PANTHER" id="PTHR15653:SF0">
    <property type="entry name" value="CONNECTOR OF KINASE TO AP-1, ISOFORM E"/>
    <property type="match status" value="1"/>
</dbReference>
<organism evidence="6 8">
    <name type="scientific">Yarrowia lipolytica</name>
    <name type="common">Candida lipolytica</name>
    <dbReference type="NCBI Taxonomy" id="4952"/>
    <lineage>
        <taxon>Eukaryota</taxon>
        <taxon>Fungi</taxon>
        <taxon>Dikarya</taxon>
        <taxon>Ascomycota</taxon>
        <taxon>Saccharomycotina</taxon>
        <taxon>Dipodascomycetes</taxon>
        <taxon>Dipodascales</taxon>
        <taxon>Dipodascales incertae sedis</taxon>
        <taxon>Yarrowia</taxon>
    </lineage>
</organism>
<dbReference type="PROSITE" id="PS50082">
    <property type="entry name" value="WD_REPEATS_2"/>
    <property type="match status" value="3"/>
</dbReference>
<feature type="repeat" description="WD" evidence="2">
    <location>
        <begin position="452"/>
        <end position="494"/>
    </location>
</feature>
<evidence type="ECO:0000313" key="6">
    <source>
        <dbReference type="EMBL" id="AOW06249.1"/>
    </source>
</evidence>
<feature type="domain" description="Striatin N-terminal" evidence="5">
    <location>
        <begin position="12"/>
        <end position="80"/>
    </location>
</feature>
<dbReference type="InterPro" id="IPR015943">
    <property type="entry name" value="WD40/YVTN_repeat-like_dom_sf"/>
</dbReference>
<dbReference type="EMBL" id="CP017557">
    <property type="protein sequence ID" value="AOW06249.1"/>
    <property type="molecule type" value="Genomic_DNA"/>
</dbReference>
<feature type="compositionally biased region" description="Low complexity" evidence="4">
    <location>
        <begin position="142"/>
        <end position="195"/>
    </location>
</feature>
<dbReference type="PANTHER" id="PTHR15653">
    <property type="entry name" value="STRIATIN"/>
    <property type="match status" value="1"/>
</dbReference>
<evidence type="ECO:0000259" key="5">
    <source>
        <dbReference type="Pfam" id="PF08232"/>
    </source>
</evidence>
<evidence type="ECO:0000256" key="2">
    <source>
        <dbReference type="PROSITE-ProRule" id="PRU00221"/>
    </source>
</evidence>
<dbReference type="Proteomes" id="UP000182444">
    <property type="component" value="Chromosome 1E"/>
</dbReference>
<dbReference type="Gene3D" id="1.20.5.300">
    <property type="match status" value="1"/>
</dbReference>
<keyword evidence="2" id="KW-0853">WD repeat</keyword>
<evidence type="ECO:0000256" key="4">
    <source>
        <dbReference type="SAM" id="MobiDB-lite"/>
    </source>
</evidence>
<evidence type="ECO:0000313" key="8">
    <source>
        <dbReference type="Proteomes" id="UP000182444"/>
    </source>
</evidence>